<name>X1A9Z9_9ZZZZ</name>
<organism evidence="2">
    <name type="scientific">marine sediment metagenome</name>
    <dbReference type="NCBI Taxonomy" id="412755"/>
    <lineage>
        <taxon>unclassified sequences</taxon>
        <taxon>metagenomes</taxon>
        <taxon>ecological metagenomes</taxon>
    </lineage>
</organism>
<proteinExistence type="predicted"/>
<dbReference type="InterPro" id="IPR029044">
    <property type="entry name" value="Nucleotide-diphossugar_trans"/>
</dbReference>
<dbReference type="InterPro" id="IPR014710">
    <property type="entry name" value="RmlC-like_jellyroll"/>
</dbReference>
<dbReference type="AlphaFoldDB" id="X1A9Z9"/>
<dbReference type="InterPro" id="IPR001538">
    <property type="entry name" value="Man6P_isomerase-2_C"/>
</dbReference>
<dbReference type="Gene3D" id="2.60.120.10">
    <property type="entry name" value="Jelly Rolls"/>
    <property type="match status" value="1"/>
</dbReference>
<reference evidence="2" key="1">
    <citation type="journal article" date="2014" name="Front. Microbiol.">
        <title>High frequency of phylogenetically diverse reductive dehalogenase-homologous genes in deep subseafloor sedimentary metagenomes.</title>
        <authorList>
            <person name="Kawai M."/>
            <person name="Futagami T."/>
            <person name="Toyoda A."/>
            <person name="Takaki Y."/>
            <person name="Nishi S."/>
            <person name="Hori S."/>
            <person name="Arai W."/>
            <person name="Tsubouchi T."/>
            <person name="Morono Y."/>
            <person name="Uchiyama I."/>
            <person name="Ito T."/>
            <person name="Fujiyama A."/>
            <person name="Inagaki F."/>
            <person name="Takami H."/>
        </authorList>
    </citation>
    <scope>NUCLEOTIDE SEQUENCE</scope>
    <source>
        <strain evidence="2">Expedition CK06-06</strain>
    </source>
</reference>
<sequence length="178" mass="20396">MNKVKTVYKPWGKEEWLELNDKYCYKRIYINVGHRTSYQYHNFKTETNYIIDGEAIVWLEGDGGVVEKKIMKAGEFFTVIPPKKHRVIAVTDIILQEVSTPEVDDIIRIEDDNRRKGGRLDHEHKNPALCIVAAGKGSRLKHFSKYINKGLLPVNNKAVISDIINKTPNDYDIVIAVG</sequence>
<dbReference type="SUPFAM" id="SSF53448">
    <property type="entry name" value="Nucleotide-diphospho-sugar transferases"/>
    <property type="match status" value="1"/>
</dbReference>
<dbReference type="GO" id="GO:0005976">
    <property type="term" value="P:polysaccharide metabolic process"/>
    <property type="evidence" value="ECO:0007669"/>
    <property type="project" value="InterPro"/>
</dbReference>
<comment type="caution">
    <text evidence="2">The sequence shown here is derived from an EMBL/GenBank/DDBJ whole genome shotgun (WGS) entry which is preliminary data.</text>
</comment>
<evidence type="ECO:0000313" key="2">
    <source>
        <dbReference type="EMBL" id="GAG69498.1"/>
    </source>
</evidence>
<dbReference type="Pfam" id="PF01050">
    <property type="entry name" value="MannoseP_isomer"/>
    <property type="match status" value="1"/>
</dbReference>
<dbReference type="GO" id="GO:0016779">
    <property type="term" value="F:nucleotidyltransferase activity"/>
    <property type="evidence" value="ECO:0007669"/>
    <property type="project" value="InterPro"/>
</dbReference>
<accession>X1A9Z9</accession>
<dbReference type="Gene3D" id="3.90.550.10">
    <property type="entry name" value="Spore Coat Polysaccharide Biosynthesis Protein SpsA, Chain A"/>
    <property type="match status" value="1"/>
</dbReference>
<feature type="domain" description="Mannose-6-phosphate isomerase type II C-terminal" evidence="1">
    <location>
        <begin position="4"/>
        <end position="111"/>
    </location>
</feature>
<dbReference type="SUPFAM" id="SSF51182">
    <property type="entry name" value="RmlC-like cupins"/>
    <property type="match status" value="1"/>
</dbReference>
<dbReference type="InterPro" id="IPR011051">
    <property type="entry name" value="RmlC_Cupin_sf"/>
</dbReference>
<protein>
    <recommendedName>
        <fullName evidence="1">Mannose-6-phosphate isomerase type II C-terminal domain-containing protein</fullName>
    </recommendedName>
</protein>
<gene>
    <name evidence="2" type="ORF">S01H4_21049</name>
</gene>
<evidence type="ECO:0000259" key="1">
    <source>
        <dbReference type="Pfam" id="PF01050"/>
    </source>
</evidence>
<dbReference type="EMBL" id="BART01009505">
    <property type="protein sequence ID" value="GAG69498.1"/>
    <property type="molecule type" value="Genomic_DNA"/>
</dbReference>